<reference evidence="2 4" key="1">
    <citation type="submission" date="2016-10" db="EMBL/GenBank/DDBJ databases">
        <authorList>
            <person name="Varghese N."/>
            <person name="Submissions S."/>
        </authorList>
    </citation>
    <scope>NUCLEOTIDE SEQUENCE [LARGE SCALE GENOMIC DNA]</scope>
    <source>
        <strain evidence="2 4">DSM 19299</strain>
    </source>
</reference>
<dbReference type="STRING" id="445960.SAMN05421542_0334"/>
<dbReference type="EMBL" id="FNEG01000001">
    <property type="protein sequence ID" value="SDI17958.1"/>
    <property type="molecule type" value="Genomic_DNA"/>
</dbReference>
<evidence type="ECO:0000313" key="3">
    <source>
        <dbReference type="EMBL" id="SQB46603.1"/>
    </source>
</evidence>
<keyword evidence="4" id="KW-1185">Reference proteome</keyword>
<gene>
    <name evidence="3" type="ORF">NCTC13492_03679</name>
    <name evidence="2" type="ORF">SAMN05421542_0334</name>
</gene>
<keyword evidence="1" id="KW-0812">Transmembrane</keyword>
<protein>
    <submittedName>
        <fullName evidence="3">Uncharacterized protein</fullName>
    </submittedName>
</protein>
<dbReference type="Proteomes" id="UP000199426">
    <property type="component" value="Unassembled WGS sequence"/>
</dbReference>
<keyword evidence="1" id="KW-0472">Membrane</keyword>
<dbReference type="AlphaFoldDB" id="A0A2X2X8W9"/>
<organism evidence="3 5">
    <name type="scientific">Chryseobacterium jejuense</name>
    <dbReference type="NCBI Taxonomy" id="445960"/>
    <lineage>
        <taxon>Bacteria</taxon>
        <taxon>Pseudomonadati</taxon>
        <taxon>Bacteroidota</taxon>
        <taxon>Flavobacteriia</taxon>
        <taxon>Flavobacteriales</taxon>
        <taxon>Weeksellaceae</taxon>
        <taxon>Chryseobacterium group</taxon>
        <taxon>Chryseobacterium</taxon>
    </lineage>
</organism>
<evidence type="ECO:0000313" key="5">
    <source>
        <dbReference type="Proteomes" id="UP000251670"/>
    </source>
</evidence>
<accession>A0A2X2X8W9</accession>
<feature type="transmembrane region" description="Helical" evidence="1">
    <location>
        <begin position="12"/>
        <end position="34"/>
    </location>
</feature>
<evidence type="ECO:0000313" key="4">
    <source>
        <dbReference type="Proteomes" id="UP000199426"/>
    </source>
</evidence>
<reference evidence="3 5" key="2">
    <citation type="submission" date="2018-06" db="EMBL/GenBank/DDBJ databases">
        <authorList>
            <consortium name="Pathogen Informatics"/>
            <person name="Doyle S."/>
        </authorList>
    </citation>
    <scope>NUCLEOTIDE SEQUENCE [LARGE SCALE GENOMIC DNA]</scope>
    <source>
        <strain evidence="3 5">NCTC13492</strain>
    </source>
</reference>
<dbReference type="RefSeq" id="WP_167356154.1">
    <property type="nucleotide sequence ID" value="NZ_FNEG01000001.1"/>
</dbReference>
<name>A0A2X2X8W9_CHRJE</name>
<dbReference type="EMBL" id="UAWB01000013">
    <property type="protein sequence ID" value="SQB46603.1"/>
    <property type="molecule type" value="Genomic_DNA"/>
</dbReference>
<proteinExistence type="predicted"/>
<keyword evidence="1" id="KW-1133">Transmembrane helix</keyword>
<sequence>MEPTKKNKPNSLVIILFALIVLMIIIYFILVMFFPTVFDLMNTGDIQPVPDK</sequence>
<dbReference type="Proteomes" id="UP000251670">
    <property type="component" value="Unassembled WGS sequence"/>
</dbReference>
<evidence type="ECO:0000256" key="1">
    <source>
        <dbReference type="SAM" id="Phobius"/>
    </source>
</evidence>
<evidence type="ECO:0000313" key="2">
    <source>
        <dbReference type="EMBL" id="SDI17958.1"/>
    </source>
</evidence>